<dbReference type="AlphaFoldDB" id="W9R297"/>
<evidence type="ECO:0000313" key="1">
    <source>
        <dbReference type="EMBL" id="EXB65072.1"/>
    </source>
</evidence>
<gene>
    <name evidence="1" type="ORF">L484_004248</name>
</gene>
<sequence length="105" mass="11889">MACNTVTTTIAHHDGSKTLLQWLSFGKKDDGWGTMPPILRAGLNLPEHFGFNEISERRSFMEVDAYHPVSCNRPLGGRRLSSIGSAPLKRKKYARRLRRFEGDTE</sequence>
<proteinExistence type="predicted"/>
<protein>
    <submittedName>
        <fullName evidence="1">Uncharacterized protein</fullName>
    </submittedName>
</protein>
<evidence type="ECO:0000313" key="2">
    <source>
        <dbReference type="Proteomes" id="UP000030645"/>
    </source>
</evidence>
<name>W9R297_9ROSA</name>
<dbReference type="Proteomes" id="UP000030645">
    <property type="component" value="Unassembled WGS sequence"/>
</dbReference>
<dbReference type="EMBL" id="KE344507">
    <property type="protein sequence ID" value="EXB65072.1"/>
    <property type="molecule type" value="Genomic_DNA"/>
</dbReference>
<reference evidence="2" key="1">
    <citation type="submission" date="2013-01" db="EMBL/GenBank/DDBJ databases">
        <title>Draft Genome Sequence of a Mulberry Tree, Morus notabilis C.K. Schneid.</title>
        <authorList>
            <person name="He N."/>
            <person name="Zhao S."/>
        </authorList>
    </citation>
    <scope>NUCLEOTIDE SEQUENCE</scope>
</reference>
<organism evidence="1 2">
    <name type="scientific">Morus notabilis</name>
    <dbReference type="NCBI Taxonomy" id="981085"/>
    <lineage>
        <taxon>Eukaryota</taxon>
        <taxon>Viridiplantae</taxon>
        <taxon>Streptophyta</taxon>
        <taxon>Embryophyta</taxon>
        <taxon>Tracheophyta</taxon>
        <taxon>Spermatophyta</taxon>
        <taxon>Magnoliopsida</taxon>
        <taxon>eudicotyledons</taxon>
        <taxon>Gunneridae</taxon>
        <taxon>Pentapetalae</taxon>
        <taxon>rosids</taxon>
        <taxon>fabids</taxon>
        <taxon>Rosales</taxon>
        <taxon>Moraceae</taxon>
        <taxon>Moreae</taxon>
        <taxon>Morus</taxon>
    </lineage>
</organism>
<keyword evidence="2" id="KW-1185">Reference proteome</keyword>
<accession>W9R297</accession>